<gene>
    <name evidence="1" type="ORF">LX64_04005</name>
</gene>
<dbReference type="SUPFAM" id="SSF56281">
    <property type="entry name" value="Metallo-hydrolase/oxidoreductase"/>
    <property type="match status" value="1"/>
</dbReference>
<dbReference type="PANTHER" id="PTHR43546">
    <property type="entry name" value="UPF0173 METAL-DEPENDENT HYDROLASE MJ1163-RELATED"/>
    <property type="match status" value="1"/>
</dbReference>
<dbReference type="AlphaFoldDB" id="A0A327QAR6"/>
<dbReference type="PANTHER" id="PTHR43546:SF3">
    <property type="entry name" value="UPF0173 METAL-DEPENDENT HYDROLASE MJ1163"/>
    <property type="match status" value="1"/>
</dbReference>
<dbReference type="EMBL" id="QLLL01000008">
    <property type="protein sequence ID" value="RAJ00303.1"/>
    <property type="molecule type" value="Genomic_DNA"/>
</dbReference>
<dbReference type="Pfam" id="PF13483">
    <property type="entry name" value="Lactamase_B_3"/>
    <property type="match status" value="1"/>
</dbReference>
<reference evidence="1 2" key="1">
    <citation type="submission" date="2018-06" db="EMBL/GenBank/DDBJ databases">
        <title>Genomic Encyclopedia of Archaeal and Bacterial Type Strains, Phase II (KMG-II): from individual species to whole genera.</title>
        <authorList>
            <person name="Goeker M."/>
        </authorList>
    </citation>
    <scope>NUCLEOTIDE SEQUENCE [LARGE SCALE GENOMIC DNA]</scope>
    <source>
        <strain evidence="1 2">DSM 23857</strain>
    </source>
</reference>
<dbReference type="Gene3D" id="3.60.15.10">
    <property type="entry name" value="Ribonuclease Z/Hydroxyacylglutathione hydrolase-like"/>
    <property type="match status" value="1"/>
</dbReference>
<evidence type="ECO:0000313" key="2">
    <source>
        <dbReference type="Proteomes" id="UP000249547"/>
    </source>
</evidence>
<name>A0A327QAR6_9BACT</name>
<dbReference type="RefSeq" id="WP_111599429.1">
    <property type="nucleotide sequence ID" value="NZ_QLLL01000008.1"/>
</dbReference>
<dbReference type="NCBIfam" id="NF001911">
    <property type="entry name" value="PRK00685.1"/>
    <property type="match status" value="1"/>
</dbReference>
<keyword evidence="2" id="KW-1185">Reference proteome</keyword>
<comment type="caution">
    <text evidence="1">The sequence shown here is derived from an EMBL/GenBank/DDBJ whole genome shotgun (WGS) entry which is preliminary data.</text>
</comment>
<organism evidence="1 2">
    <name type="scientific">Chitinophaga skermanii</name>
    <dbReference type="NCBI Taxonomy" id="331697"/>
    <lineage>
        <taxon>Bacteria</taxon>
        <taxon>Pseudomonadati</taxon>
        <taxon>Bacteroidota</taxon>
        <taxon>Chitinophagia</taxon>
        <taxon>Chitinophagales</taxon>
        <taxon>Chitinophagaceae</taxon>
        <taxon>Chitinophaga</taxon>
    </lineage>
</organism>
<dbReference type="InterPro" id="IPR050114">
    <property type="entry name" value="UPF0173_UPF0282_UlaG_hydrolase"/>
</dbReference>
<proteinExistence type="predicted"/>
<accession>A0A327QAR6</accession>
<dbReference type="InterPro" id="IPR036866">
    <property type="entry name" value="RibonucZ/Hydroxyglut_hydro"/>
</dbReference>
<protein>
    <submittedName>
        <fullName evidence="1">L-ascorbate metabolism protein UlaG (Beta-lactamase superfamily)</fullName>
    </submittedName>
</protein>
<sequence>MQKTKVQFLGHASFKITTPGGKSVYIDPWFTNNPVIPEALKNPAAMDLILVTHGHRDHKDVNLPAIAKKYNSTIIAHPIVRFRLLEEGVPASQFEMLNLGGSFEYMEMTITMVNAFHVSQINITEEQIGYEHHPVGFIVKCSDGVSIYFAGDTCVFGDMKLIHDIYQFQIAALPIGDRFTMGPLEAAHATRIMNVKHVIPFHYGTMPYFTGTPGKFIELTKNIQGLQVHVMQPGDEWEIDVTAL</sequence>
<evidence type="ECO:0000313" key="1">
    <source>
        <dbReference type="EMBL" id="RAJ00303.1"/>
    </source>
</evidence>
<dbReference type="Proteomes" id="UP000249547">
    <property type="component" value="Unassembled WGS sequence"/>
</dbReference>
<dbReference type="OrthoDB" id="9789133at2"/>